<dbReference type="InterPro" id="IPR018097">
    <property type="entry name" value="EGF_Ca-bd_CS"/>
</dbReference>
<dbReference type="Gene3D" id="2.10.25.10">
    <property type="entry name" value="Laminin"/>
    <property type="match status" value="2"/>
</dbReference>
<evidence type="ECO:0000313" key="9">
    <source>
        <dbReference type="Ensembl" id="ENSCINP00000035174.1"/>
    </source>
</evidence>
<evidence type="ECO:0000256" key="1">
    <source>
        <dbReference type="ARBA" id="ARBA00022536"/>
    </source>
</evidence>
<dbReference type="AlphaFoldDB" id="H2XZU0"/>
<dbReference type="InterPro" id="IPR000742">
    <property type="entry name" value="EGF"/>
</dbReference>
<dbReference type="SMART" id="SM00179">
    <property type="entry name" value="EGF_CA"/>
    <property type="match status" value="1"/>
</dbReference>
<dbReference type="EMBL" id="EAAA01002428">
    <property type="status" value="NOT_ANNOTATED_CDS"/>
    <property type="molecule type" value="Genomic_DNA"/>
</dbReference>
<keyword evidence="5" id="KW-1015">Disulfide bond</keyword>
<dbReference type="SUPFAM" id="SSF57184">
    <property type="entry name" value="Growth factor receptor domain"/>
    <property type="match status" value="1"/>
</dbReference>
<evidence type="ECO:0000256" key="4">
    <source>
        <dbReference type="ARBA" id="ARBA00022837"/>
    </source>
</evidence>
<dbReference type="PROSITE" id="PS50026">
    <property type="entry name" value="EGF_3"/>
    <property type="match status" value="1"/>
</dbReference>
<accession>H2XZU0</accession>
<organism evidence="9 10">
    <name type="scientific">Ciona intestinalis</name>
    <name type="common">Transparent sea squirt</name>
    <name type="synonym">Ascidia intestinalis</name>
    <dbReference type="NCBI Taxonomy" id="7719"/>
    <lineage>
        <taxon>Eukaryota</taxon>
        <taxon>Metazoa</taxon>
        <taxon>Chordata</taxon>
        <taxon>Tunicata</taxon>
        <taxon>Ascidiacea</taxon>
        <taxon>Phlebobranchia</taxon>
        <taxon>Cionidae</taxon>
        <taxon>Ciona</taxon>
    </lineage>
</organism>
<dbReference type="STRING" id="7719.ENSCINP00000035174"/>
<evidence type="ECO:0000256" key="3">
    <source>
        <dbReference type="ARBA" id="ARBA00022737"/>
    </source>
</evidence>
<dbReference type="GeneTree" id="ENSGT00950000183158"/>
<dbReference type="PANTHER" id="PTHR24039">
    <property type="entry name" value="FIBRILLIN-RELATED"/>
    <property type="match status" value="1"/>
</dbReference>
<dbReference type="PANTHER" id="PTHR24039:SF28">
    <property type="entry name" value="EGF-LIKE DOMAIN-CONTAINING PROTEIN"/>
    <property type="match status" value="1"/>
</dbReference>
<keyword evidence="10" id="KW-1185">Reference proteome</keyword>
<keyword evidence="6" id="KW-0325">Glycoprotein</keyword>
<sequence>KILWKASFNQVADNGSAEPHEYEDVLNNLITTGVPTFKIVPEDSSVKQLFGGINDTFFDILRSYLPCDFASTCHVGIPKHDCICLDGYFGDGLSCFDIDECATGVHNCDMYAANCYNTIGSFSCSCKSGFIGNGLVGQCRDINECFLTDFARAQNFIQPEIPNFLDLTFNQS</sequence>
<proteinExistence type="predicted"/>
<keyword evidence="3" id="KW-0677">Repeat</keyword>
<evidence type="ECO:0000256" key="5">
    <source>
        <dbReference type="ARBA" id="ARBA00023157"/>
    </source>
</evidence>
<protein>
    <recommendedName>
        <fullName evidence="8">EGF-like domain-containing protein</fullName>
    </recommendedName>
</protein>
<dbReference type="InterPro" id="IPR049883">
    <property type="entry name" value="NOTCH1_EGF-like"/>
</dbReference>
<name>H2XZU0_CIOIN</name>
<dbReference type="InterPro" id="IPR000152">
    <property type="entry name" value="EGF-type_Asp/Asn_hydroxyl_site"/>
</dbReference>
<evidence type="ECO:0000256" key="2">
    <source>
        <dbReference type="ARBA" id="ARBA00022729"/>
    </source>
</evidence>
<dbReference type="PROSITE" id="PS00010">
    <property type="entry name" value="ASX_HYDROXYL"/>
    <property type="match status" value="1"/>
</dbReference>
<dbReference type="Pfam" id="PF07645">
    <property type="entry name" value="EGF_CA"/>
    <property type="match status" value="1"/>
</dbReference>
<reference evidence="9" key="3">
    <citation type="submission" date="2025-08" db="UniProtKB">
        <authorList>
            <consortium name="Ensembl"/>
        </authorList>
    </citation>
    <scope>IDENTIFICATION</scope>
</reference>
<dbReference type="FunFam" id="2.10.25.10:FF:000038">
    <property type="entry name" value="Fibrillin 2"/>
    <property type="match status" value="1"/>
</dbReference>
<dbReference type="PROSITE" id="PS01186">
    <property type="entry name" value="EGF_2"/>
    <property type="match status" value="1"/>
</dbReference>
<reference evidence="9" key="2">
    <citation type="journal article" date="2008" name="Genome Biol.">
        <title>Improved genome assembly and evidence-based global gene model set for the chordate Ciona intestinalis: new insight into intron and operon populations.</title>
        <authorList>
            <person name="Satou Y."/>
            <person name="Mineta K."/>
            <person name="Ogasawara M."/>
            <person name="Sasakura Y."/>
            <person name="Shoguchi E."/>
            <person name="Ueno K."/>
            <person name="Yamada L."/>
            <person name="Matsumoto J."/>
            <person name="Wasserscheid J."/>
            <person name="Dewar K."/>
            <person name="Wiley G.B."/>
            <person name="Macmil S.L."/>
            <person name="Roe B.A."/>
            <person name="Zeller R.W."/>
            <person name="Hastings K.E."/>
            <person name="Lemaire P."/>
            <person name="Lindquist E."/>
            <person name="Endo T."/>
            <person name="Hotta K."/>
            <person name="Inaba K."/>
        </authorList>
    </citation>
    <scope>NUCLEOTIDE SEQUENCE [LARGE SCALE GENOMIC DNA]</scope>
    <source>
        <strain evidence="9">wild type</strain>
    </source>
</reference>
<dbReference type="GO" id="GO:0005509">
    <property type="term" value="F:calcium ion binding"/>
    <property type="evidence" value="ECO:0007669"/>
    <property type="project" value="InterPro"/>
</dbReference>
<dbReference type="HOGENOM" id="CLU_1558748_0_0_1"/>
<comment type="caution">
    <text evidence="7">Lacks conserved residue(s) required for the propagation of feature annotation.</text>
</comment>
<dbReference type="SMART" id="SM00181">
    <property type="entry name" value="EGF"/>
    <property type="match status" value="2"/>
</dbReference>
<dbReference type="InterPro" id="IPR009030">
    <property type="entry name" value="Growth_fac_rcpt_cys_sf"/>
</dbReference>
<dbReference type="InParanoid" id="H2XZU0"/>
<keyword evidence="4" id="KW-0106">Calcium</keyword>
<evidence type="ECO:0000259" key="8">
    <source>
        <dbReference type="PROSITE" id="PS50026"/>
    </source>
</evidence>
<dbReference type="Proteomes" id="UP000008144">
    <property type="component" value="Chromosome 7"/>
</dbReference>
<evidence type="ECO:0000256" key="7">
    <source>
        <dbReference type="PROSITE-ProRule" id="PRU00076"/>
    </source>
</evidence>
<reference evidence="9" key="4">
    <citation type="submission" date="2025-09" db="UniProtKB">
        <authorList>
            <consortium name="Ensembl"/>
        </authorList>
    </citation>
    <scope>IDENTIFICATION</scope>
</reference>
<dbReference type="InterPro" id="IPR001881">
    <property type="entry name" value="EGF-like_Ca-bd_dom"/>
</dbReference>
<dbReference type="PROSITE" id="PS01187">
    <property type="entry name" value="EGF_CA"/>
    <property type="match status" value="1"/>
</dbReference>
<feature type="domain" description="EGF-like" evidence="8">
    <location>
        <begin position="97"/>
        <end position="140"/>
    </location>
</feature>
<dbReference type="Ensembl" id="ENSCINT00000037336.1">
    <property type="protein sequence ID" value="ENSCINP00000035174.1"/>
    <property type="gene ID" value="ENSCING00000020382.1"/>
</dbReference>
<evidence type="ECO:0000256" key="6">
    <source>
        <dbReference type="ARBA" id="ARBA00023180"/>
    </source>
</evidence>
<dbReference type="CDD" id="cd00054">
    <property type="entry name" value="EGF_CA"/>
    <property type="match status" value="1"/>
</dbReference>
<keyword evidence="2" id="KW-0732">Signal</keyword>
<keyword evidence="1 7" id="KW-0245">EGF-like domain</keyword>
<reference evidence="10" key="1">
    <citation type="journal article" date="2002" name="Science">
        <title>The draft genome of Ciona intestinalis: insights into chordate and vertebrate origins.</title>
        <authorList>
            <person name="Dehal P."/>
            <person name="Satou Y."/>
            <person name="Campbell R.K."/>
            <person name="Chapman J."/>
            <person name="Degnan B."/>
            <person name="De Tomaso A."/>
            <person name="Davidson B."/>
            <person name="Di Gregorio A."/>
            <person name="Gelpke M."/>
            <person name="Goodstein D.M."/>
            <person name="Harafuji N."/>
            <person name="Hastings K.E."/>
            <person name="Ho I."/>
            <person name="Hotta K."/>
            <person name="Huang W."/>
            <person name="Kawashima T."/>
            <person name="Lemaire P."/>
            <person name="Martinez D."/>
            <person name="Meinertzhagen I.A."/>
            <person name="Necula S."/>
            <person name="Nonaka M."/>
            <person name="Putnam N."/>
            <person name="Rash S."/>
            <person name="Saiga H."/>
            <person name="Satake M."/>
            <person name="Terry A."/>
            <person name="Yamada L."/>
            <person name="Wang H.G."/>
            <person name="Awazu S."/>
            <person name="Azumi K."/>
            <person name="Boore J."/>
            <person name="Branno M."/>
            <person name="Chin-Bow S."/>
            <person name="DeSantis R."/>
            <person name="Doyle S."/>
            <person name="Francino P."/>
            <person name="Keys D.N."/>
            <person name="Haga S."/>
            <person name="Hayashi H."/>
            <person name="Hino K."/>
            <person name="Imai K.S."/>
            <person name="Inaba K."/>
            <person name="Kano S."/>
            <person name="Kobayashi K."/>
            <person name="Kobayashi M."/>
            <person name="Lee B.I."/>
            <person name="Makabe K.W."/>
            <person name="Manohar C."/>
            <person name="Matassi G."/>
            <person name="Medina M."/>
            <person name="Mochizuki Y."/>
            <person name="Mount S."/>
            <person name="Morishita T."/>
            <person name="Miura S."/>
            <person name="Nakayama A."/>
            <person name="Nishizaka S."/>
            <person name="Nomoto H."/>
            <person name="Ohta F."/>
            <person name="Oishi K."/>
            <person name="Rigoutsos I."/>
            <person name="Sano M."/>
            <person name="Sasaki A."/>
            <person name="Sasakura Y."/>
            <person name="Shoguchi E."/>
            <person name="Shin-i T."/>
            <person name="Spagnuolo A."/>
            <person name="Stainier D."/>
            <person name="Suzuki M.M."/>
            <person name="Tassy O."/>
            <person name="Takatori N."/>
            <person name="Tokuoka M."/>
            <person name="Yagi K."/>
            <person name="Yoshizaki F."/>
            <person name="Wada S."/>
            <person name="Zhang C."/>
            <person name="Hyatt P.D."/>
            <person name="Larimer F."/>
            <person name="Detter C."/>
            <person name="Doggett N."/>
            <person name="Glavina T."/>
            <person name="Hawkins T."/>
            <person name="Richardson P."/>
            <person name="Lucas S."/>
            <person name="Kohara Y."/>
            <person name="Levine M."/>
            <person name="Satoh N."/>
            <person name="Rokhsar D.S."/>
        </authorList>
    </citation>
    <scope>NUCLEOTIDE SEQUENCE [LARGE SCALE GENOMIC DNA]</scope>
</reference>
<evidence type="ECO:0000313" key="10">
    <source>
        <dbReference type="Proteomes" id="UP000008144"/>
    </source>
</evidence>